<dbReference type="InterPro" id="IPR000073">
    <property type="entry name" value="AB_hydrolase_1"/>
</dbReference>
<dbReference type="STRING" id="882086.SacxiDRAFT_2017"/>
<evidence type="ECO:0000313" key="3">
    <source>
        <dbReference type="Proteomes" id="UP000004691"/>
    </source>
</evidence>
<feature type="domain" description="AB hydrolase-1" evidence="1">
    <location>
        <begin position="33"/>
        <end position="263"/>
    </location>
</feature>
<dbReference type="InterPro" id="IPR029058">
    <property type="entry name" value="AB_hydrolase_fold"/>
</dbReference>
<proteinExistence type="predicted"/>
<dbReference type="OrthoDB" id="9800988at2"/>
<dbReference type="PANTHER" id="PTHR43433">
    <property type="entry name" value="HYDROLASE, ALPHA/BETA FOLD FAMILY PROTEIN"/>
    <property type="match status" value="1"/>
</dbReference>
<dbReference type="EMBL" id="JH636049">
    <property type="protein sequence ID" value="EID54253.1"/>
    <property type="molecule type" value="Genomic_DNA"/>
</dbReference>
<protein>
    <submittedName>
        <fullName evidence="2">Putative hydrolase or acyltransferase of alpha/beta superfamily</fullName>
    </submittedName>
</protein>
<keyword evidence="2" id="KW-0808">Transferase</keyword>
<keyword evidence="2" id="KW-0012">Acyltransferase</keyword>
<organism evidence="2 3">
    <name type="scientific">Saccharomonospora xinjiangensis XJ-54</name>
    <dbReference type="NCBI Taxonomy" id="882086"/>
    <lineage>
        <taxon>Bacteria</taxon>
        <taxon>Bacillati</taxon>
        <taxon>Actinomycetota</taxon>
        <taxon>Actinomycetes</taxon>
        <taxon>Pseudonocardiales</taxon>
        <taxon>Pseudonocardiaceae</taxon>
        <taxon>Saccharomonospora</taxon>
    </lineage>
</organism>
<evidence type="ECO:0000259" key="1">
    <source>
        <dbReference type="Pfam" id="PF00561"/>
    </source>
</evidence>
<dbReference type="PANTHER" id="PTHR43433:SF5">
    <property type="entry name" value="AB HYDROLASE-1 DOMAIN-CONTAINING PROTEIN"/>
    <property type="match status" value="1"/>
</dbReference>
<dbReference type="GO" id="GO:0016746">
    <property type="term" value="F:acyltransferase activity"/>
    <property type="evidence" value="ECO:0007669"/>
    <property type="project" value="UniProtKB-KW"/>
</dbReference>
<dbReference type="GO" id="GO:0016787">
    <property type="term" value="F:hydrolase activity"/>
    <property type="evidence" value="ECO:0007669"/>
    <property type="project" value="UniProtKB-KW"/>
</dbReference>
<keyword evidence="2" id="KW-0378">Hydrolase</keyword>
<dbReference type="Gene3D" id="3.40.50.1820">
    <property type="entry name" value="alpha/beta hydrolase"/>
    <property type="match status" value="1"/>
</dbReference>
<gene>
    <name evidence="2" type="ORF">SacxiDRAFT_2017</name>
</gene>
<evidence type="ECO:0000313" key="2">
    <source>
        <dbReference type="EMBL" id="EID54253.1"/>
    </source>
</evidence>
<dbReference type="Proteomes" id="UP000004691">
    <property type="component" value="Unassembled WGS sequence"/>
</dbReference>
<sequence>MDGVAPPERLGEFRLSDGRVLGWSEWGPIDGTPILLCPGAATSRRLGFGTDLVHPLGVRLVSLDRPGLGVSTPSPERTLADFAADAGQFLEGRGLGAPAVLGNSQGAPFALACAIAGLASSLYLVSAADEVASSHFAGTLDGHLATVVNLCRRDPMAAHELFRSFDAEALRRMVVDNSGERDRAVYTDPVFDAAYRNALSEGFAQGPDGYATDTVLAMRPWDLDLARITCPVEVFYGEEDAAHSPDNGVTLASRIPGAVRHVLKGEGGSVLWTRSESLLGRVRA</sequence>
<dbReference type="eggNOG" id="COG2267">
    <property type="taxonomic scope" value="Bacteria"/>
</dbReference>
<name>I0V2A0_9PSEU</name>
<dbReference type="HOGENOM" id="CLU_020336_49_0_11"/>
<dbReference type="Pfam" id="PF00561">
    <property type="entry name" value="Abhydrolase_1"/>
    <property type="match status" value="1"/>
</dbReference>
<dbReference type="InterPro" id="IPR050471">
    <property type="entry name" value="AB_hydrolase"/>
</dbReference>
<dbReference type="AlphaFoldDB" id="I0V2A0"/>
<reference evidence="2 3" key="1">
    <citation type="submission" date="2012-01" db="EMBL/GenBank/DDBJ databases">
        <title>Improved High-Quality Draft sequence of Saccharomonospora xinjiangensis XJ-54.</title>
        <authorList>
            <consortium name="US DOE Joint Genome Institute"/>
            <person name="Lucas S."/>
            <person name="Han J."/>
            <person name="Lapidus A."/>
            <person name="Cheng J.-F."/>
            <person name="Goodwin L."/>
            <person name="Pitluck S."/>
            <person name="Peters L."/>
            <person name="Mikhailova N."/>
            <person name="Teshima H."/>
            <person name="Detter J.C."/>
            <person name="Han C."/>
            <person name="Tapia R."/>
            <person name="Land M."/>
            <person name="Hauser L."/>
            <person name="Kyrpides N."/>
            <person name="Ivanova N."/>
            <person name="Pagani I."/>
            <person name="Brambilla E.-M."/>
            <person name="Klenk H.-P."/>
            <person name="Woyke T."/>
        </authorList>
    </citation>
    <scope>NUCLEOTIDE SEQUENCE [LARGE SCALE GENOMIC DNA]</scope>
    <source>
        <strain evidence="2 3">XJ-54</strain>
    </source>
</reference>
<keyword evidence="3" id="KW-1185">Reference proteome</keyword>
<dbReference type="SUPFAM" id="SSF53474">
    <property type="entry name" value="alpha/beta-Hydrolases"/>
    <property type="match status" value="1"/>
</dbReference>
<accession>I0V2A0</accession>
<dbReference type="RefSeq" id="WP_006238403.1">
    <property type="nucleotide sequence ID" value="NZ_JH636049.1"/>
</dbReference>